<feature type="domain" description="Enoyl reductase (ER)" evidence="1">
    <location>
        <begin position="12"/>
        <end position="333"/>
    </location>
</feature>
<dbReference type="CDD" id="cd08273">
    <property type="entry name" value="MDR8"/>
    <property type="match status" value="1"/>
</dbReference>
<evidence type="ECO:0000259" key="1">
    <source>
        <dbReference type="SMART" id="SM00829"/>
    </source>
</evidence>
<comment type="caution">
    <text evidence="2">The sequence shown here is derived from an EMBL/GenBank/DDBJ whole genome shotgun (WGS) entry which is preliminary data.</text>
</comment>
<dbReference type="InterPro" id="IPR013154">
    <property type="entry name" value="ADH-like_N"/>
</dbReference>
<dbReference type="EMBL" id="JBHUMY010000001">
    <property type="protein sequence ID" value="MFD2658959.1"/>
    <property type="molecule type" value="Genomic_DNA"/>
</dbReference>
<proteinExistence type="predicted"/>
<gene>
    <name evidence="2" type="ORF">ACFSW5_01620</name>
</gene>
<dbReference type="SUPFAM" id="SSF51735">
    <property type="entry name" value="NAD(P)-binding Rossmann-fold domains"/>
    <property type="match status" value="1"/>
</dbReference>
<sequence length="336" mass="36989">MLNTRVIVTKYGGPDVLALVEEPLRLPLKGEVRVKVQSSGVALGDIVRRAGKFPFPLSLPFTPGYDAVGVVDEVGEGVGEYLKGQKVGVFFNGTGGYAAYVYAQLDEVFPVPAHIDSSLEVAVILNYVTAYQMLHRIAKVSEEERILIHGASGGVGIALLELGKLAKLRMYGTASKAKHPIVTHFGATPIDYRVEDFVDVLRLKAPEGIDVVFDSIGGENYKRSIQTLSKNGRLVIFGNTSILEEGDPKDWAKNWEGLAEQQTTENGNPVYLYTITSLKKERLAWFQEDVQLVLSLLEEGKINPLISHRIPLREAYRAHELFEKSIAIGKVVLVNE</sequence>
<dbReference type="InterPro" id="IPR011032">
    <property type="entry name" value="GroES-like_sf"/>
</dbReference>
<name>A0ABW5QRE3_9BACL</name>
<reference evidence="3" key="1">
    <citation type="journal article" date="2019" name="Int. J. Syst. Evol. Microbiol.">
        <title>The Global Catalogue of Microorganisms (GCM) 10K type strain sequencing project: providing services to taxonomists for standard genome sequencing and annotation.</title>
        <authorList>
            <consortium name="The Broad Institute Genomics Platform"/>
            <consortium name="The Broad Institute Genome Sequencing Center for Infectious Disease"/>
            <person name="Wu L."/>
            <person name="Ma J."/>
        </authorList>
    </citation>
    <scope>NUCLEOTIDE SEQUENCE [LARGE SCALE GENOMIC DNA]</scope>
    <source>
        <strain evidence="3">TISTR 1827</strain>
    </source>
</reference>
<organism evidence="2 3">
    <name type="scientific">Paenibacillus thailandensis</name>
    <dbReference type="NCBI Taxonomy" id="393250"/>
    <lineage>
        <taxon>Bacteria</taxon>
        <taxon>Bacillati</taxon>
        <taxon>Bacillota</taxon>
        <taxon>Bacilli</taxon>
        <taxon>Bacillales</taxon>
        <taxon>Paenibacillaceae</taxon>
        <taxon>Paenibacillus</taxon>
    </lineage>
</organism>
<dbReference type="RefSeq" id="WP_379269010.1">
    <property type="nucleotide sequence ID" value="NZ_JBHUGT010000050.1"/>
</dbReference>
<dbReference type="Proteomes" id="UP001597493">
    <property type="component" value="Unassembled WGS sequence"/>
</dbReference>
<dbReference type="InterPro" id="IPR020843">
    <property type="entry name" value="ER"/>
</dbReference>
<dbReference type="Pfam" id="PF08240">
    <property type="entry name" value="ADH_N"/>
    <property type="match status" value="1"/>
</dbReference>
<dbReference type="Gene3D" id="3.40.50.720">
    <property type="entry name" value="NAD(P)-binding Rossmann-like Domain"/>
    <property type="match status" value="1"/>
</dbReference>
<dbReference type="PANTHER" id="PTHR43677">
    <property type="entry name" value="SHORT-CHAIN DEHYDROGENASE/REDUCTASE"/>
    <property type="match status" value="1"/>
</dbReference>
<accession>A0ABW5QRE3</accession>
<dbReference type="InterPro" id="IPR051397">
    <property type="entry name" value="Zn-ADH-like_protein"/>
</dbReference>
<keyword evidence="3" id="KW-1185">Reference proteome</keyword>
<dbReference type="PANTHER" id="PTHR43677:SF4">
    <property type="entry name" value="QUINONE OXIDOREDUCTASE-LIKE PROTEIN 2"/>
    <property type="match status" value="1"/>
</dbReference>
<dbReference type="Gene3D" id="3.90.180.10">
    <property type="entry name" value="Medium-chain alcohol dehydrogenases, catalytic domain"/>
    <property type="match status" value="1"/>
</dbReference>
<evidence type="ECO:0000313" key="2">
    <source>
        <dbReference type="EMBL" id="MFD2658959.1"/>
    </source>
</evidence>
<dbReference type="Pfam" id="PF13602">
    <property type="entry name" value="ADH_zinc_N_2"/>
    <property type="match status" value="1"/>
</dbReference>
<dbReference type="InterPro" id="IPR036291">
    <property type="entry name" value="NAD(P)-bd_dom_sf"/>
</dbReference>
<dbReference type="SUPFAM" id="SSF50129">
    <property type="entry name" value="GroES-like"/>
    <property type="match status" value="1"/>
</dbReference>
<protein>
    <submittedName>
        <fullName evidence="2">Medium chain dehydrogenase/reductase family protein</fullName>
    </submittedName>
</protein>
<dbReference type="SMART" id="SM00829">
    <property type="entry name" value="PKS_ER"/>
    <property type="match status" value="1"/>
</dbReference>
<evidence type="ECO:0000313" key="3">
    <source>
        <dbReference type="Proteomes" id="UP001597493"/>
    </source>
</evidence>